<protein>
    <submittedName>
        <fullName evidence="1">Tail protein</fullName>
    </submittedName>
</protein>
<reference evidence="1" key="1">
    <citation type="journal article" date="2021" name="Proc. Natl. Acad. Sci. U.S.A.">
        <title>A Catalog of Tens of Thousands of Viruses from Human Metagenomes Reveals Hidden Associations with Chronic Diseases.</title>
        <authorList>
            <person name="Tisza M.J."/>
            <person name="Buck C.B."/>
        </authorList>
    </citation>
    <scope>NUCLEOTIDE SEQUENCE</scope>
    <source>
        <strain evidence="1">CtusH3</strain>
    </source>
</reference>
<proteinExistence type="predicted"/>
<organism evidence="1">
    <name type="scientific">virus sp. ctusH3</name>
    <dbReference type="NCBI Taxonomy" id="2825826"/>
    <lineage>
        <taxon>Viruses</taxon>
    </lineage>
</organism>
<accession>A0A8S5RNH6</accession>
<name>A0A8S5RNH6_9VIRU</name>
<sequence>MAARGMYSSLLSRQITGRRSAMSNVSVEYLVLRDNVEYSRLTAFKGGGAAISVTADAAVKWALSGKFAQNRAVNYLTDVIQPVLTIDGVRQPLGKYIPTDAYTEHDGMRPVVSLTAYDLTYLAMSSKIETRLHLAKGTLYTAAIQALLVESGITDFFVEANTATLQADREDWEPGTDRLTIINALAAEINYNSIWMDGGGTVHCSAFRMPSADAISVTYRDGEYSIQYPEWTQAVDLFDHPNVFIAEVDNPDLETSMRAVSVNDRPDSVFSTVNLGRRVVSYEKLDNIASQAELQAYADNKRFKSLQSTETRTFYTGPSGRHAVFDLVELVRDGESTLYEETGWRLELEQPYKMTHTGKRVVYL</sequence>
<dbReference type="EMBL" id="BK059124">
    <property type="protein sequence ID" value="DAE32572.1"/>
    <property type="molecule type" value="Genomic_DNA"/>
</dbReference>
<evidence type="ECO:0000313" key="1">
    <source>
        <dbReference type="EMBL" id="DAE32572.1"/>
    </source>
</evidence>